<dbReference type="InterPro" id="IPR022479">
    <property type="entry name" value="PqqD_bac"/>
</dbReference>
<keyword evidence="3" id="KW-0884">PQQ biosynthesis</keyword>
<sequence length="87" mass="9308">MNLPRLAPGVRLSFDKQRDGWILQAPERIVQLDTIGAAVIALVDGKTRTEAIVTALAAEYEAPEAEIAGDVADLIADLATRGLLVLR</sequence>
<dbReference type="GO" id="GO:0018189">
    <property type="term" value="P:pyrroloquinoline quinone biosynthetic process"/>
    <property type="evidence" value="ECO:0007669"/>
    <property type="project" value="UniProtKB-UniPathway"/>
</dbReference>
<evidence type="ECO:0000313" key="5">
    <source>
        <dbReference type="Proteomes" id="UP000245461"/>
    </source>
</evidence>
<dbReference type="Gene3D" id="1.10.10.1150">
    <property type="entry name" value="Coenzyme PQQ synthesis protein D (PqqD)"/>
    <property type="match status" value="1"/>
</dbReference>
<dbReference type="InterPro" id="IPR041881">
    <property type="entry name" value="PqqD_sf"/>
</dbReference>
<proteinExistence type="predicted"/>
<dbReference type="NCBIfam" id="TIGR03859">
    <property type="entry name" value="PQQ_PqqD"/>
    <property type="match status" value="1"/>
</dbReference>
<dbReference type="Pfam" id="PF05402">
    <property type="entry name" value="PqqD"/>
    <property type="match status" value="1"/>
</dbReference>
<accession>A0A317DV81</accession>
<dbReference type="AlphaFoldDB" id="A0A317DV81"/>
<gene>
    <name evidence="4" type="primary">pqqD</name>
    <name evidence="4" type="ORF">DKG74_20385</name>
</gene>
<evidence type="ECO:0000313" key="4">
    <source>
        <dbReference type="EMBL" id="PWR17880.1"/>
    </source>
</evidence>
<dbReference type="Proteomes" id="UP000245461">
    <property type="component" value="Unassembled WGS sequence"/>
</dbReference>
<dbReference type="RefSeq" id="WP_109908023.1">
    <property type="nucleotide sequence ID" value="NZ_QGLE01000020.1"/>
</dbReference>
<organism evidence="4 5">
    <name type="scientific">Zavarzinia aquatilis</name>
    <dbReference type="NCBI Taxonomy" id="2211142"/>
    <lineage>
        <taxon>Bacteria</taxon>
        <taxon>Pseudomonadati</taxon>
        <taxon>Pseudomonadota</taxon>
        <taxon>Alphaproteobacteria</taxon>
        <taxon>Rhodospirillales</taxon>
        <taxon>Zavarziniaceae</taxon>
        <taxon>Zavarzinia</taxon>
    </lineage>
</organism>
<reference evidence="4 5" key="1">
    <citation type="submission" date="2018-05" db="EMBL/GenBank/DDBJ databases">
        <title>Zavarzinia sp. HR-AS.</title>
        <authorList>
            <person name="Lee Y."/>
            <person name="Jeon C.O."/>
        </authorList>
    </citation>
    <scope>NUCLEOTIDE SEQUENCE [LARGE SCALE GENOMIC DNA]</scope>
    <source>
        <strain evidence="4 5">HR-AS</strain>
    </source>
</reference>
<evidence type="ECO:0000256" key="1">
    <source>
        <dbReference type="ARBA" id="ARBA00004886"/>
    </source>
</evidence>
<dbReference type="UniPathway" id="UPA00539"/>
<comment type="caution">
    <text evidence="4">The sequence shown here is derived from an EMBL/GenBank/DDBJ whole genome shotgun (WGS) entry which is preliminary data.</text>
</comment>
<dbReference type="OrthoDB" id="7995890at2"/>
<protein>
    <submittedName>
        <fullName evidence="4">Pyrroloquinoline quinone biosynthesis peptide chaperone PqqD</fullName>
    </submittedName>
</protein>
<name>A0A317DV81_9PROT</name>
<comment type="subunit">
    <text evidence="2">Monomer. Interacts with PqqE.</text>
</comment>
<keyword evidence="5" id="KW-1185">Reference proteome</keyword>
<dbReference type="GO" id="GO:0048038">
    <property type="term" value="F:quinone binding"/>
    <property type="evidence" value="ECO:0007669"/>
    <property type="project" value="InterPro"/>
</dbReference>
<evidence type="ECO:0000256" key="3">
    <source>
        <dbReference type="ARBA" id="ARBA00022905"/>
    </source>
</evidence>
<dbReference type="InterPro" id="IPR008792">
    <property type="entry name" value="PQQD"/>
</dbReference>
<evidence type="ECO:0000256" key="2">
    <source>
        <dbReference type="ARBA" id="ARBA00011741"/>
    </source>
</evidence>
<comment type="pathway">
    <text evidence="1">Cofactor biosynthesis; pyrroloquinoline quinone biosynthesis.</text>
</comment>
<dbReference type="EMBL" id="QGLE01000020">
    <property type="protein sequence ID" value="PWR17880.1"/>
    <property type="molecule type" value="Genomic_DNA"/>
</dbReference>